<feature type="transmembrane region" description="Helical" evidence="2">
    <location>
        <begin position="12"/>
        <end position="32"/>
    </location>
</feature>
<keyword evidence="2" id="KW-0812">Transmembrane</keyword>
<keyword evidence="2" id="KW-0472">Membrane</keyword>
<gene>
    <name evidence="3" type="ORF">TPAR_07772</name>
</gene>
<keyword evidence="4" id="KW-1185">Reference proteome</keyword>
<protein>
    <submittedName>
        <fullName evidence="3">Uncharacterized protein</fullName>
    </submittedName>
</protein>
<evidence type="ECO:0000256" key="2">
    <source>
        <dbReference type="SAM" id="Phobius"/>
    </source>
</evidence>
<evidence type="ECO:0000313" key="3">
    <source>
        <dbReference type="EMBL" id="POR32005.1"/>
    </source>
</evidence>
<comment type="caution">
    <text evidence="3">The sequence shown here is derived from an EMBL/GenBank/DDBJ whole genome shotgun (WGS) entry which is preliminary data.</text>
</comment>
<proteinExistence type="predicted"/>
<dbReference type="Proteomes" id="UP000237481">
    <property type="component" value="Unassembled WGS sequence"/>
</dbReference>
<evidence type="ECO:0000313" key="4">
    <source>
        <dbReference type="Proteomes" id="UP000237481"/>
    </source>
</evidence>
<sequence length="218" mass="24378">MGGTADAHGLHGGFYVAAWCPSWVVCVALTPLSRRPSARWQRHLGISIRQTRIYRQRLQTHLAALATPIMDKFATEQLGTVVMTTGLHCTYLLLLVHACVSLYRQNRHRWSPAPRVEACDDKILNMAPDDARGARPNRPDIPSPRETTISPNESPARGKSSTIQMAVPHPDYVPDEQELERRRLGEAQPQVVPTEVILNKFYVARTRADADSGKAIQR</sequence>
<keyword evidence="2" id="KW-1133">Transmembrane helix</keyword>
<evidence type="ECO:0000256" key="1">
    <source>
        <dbReference type="SAM" id="MobiDB-lite"/>
    </source>
</evidence>
<organism evidence="3 4">
    <name type="scientific">Tolypocladium paradoxum</name>
    <dbReference type="NCBI Taxonomy" id="94208"/>
    <lineage>
        <taxon>Eukaryota</taxon>
        <taxon>Fungi</taxon>
        <taxon>Dikarya</taxon>
        <taxon>Ascomycota</taxon>
        <taxon>Pezizomycotina</taxon>
        <taxon>Sordariomycetes</taxon>
        <taxon>Hypocreomycetidae</taxon>
        <taxon>Hypocreales</taxon>
        <taxon>Ophiocordycipitaceae</taxon>
        <taxon>Tolypocladium</taxon>
    </lineage>
</organism>
<dbReference type="AlphaFoldDB" id="A0A2S4KP81"/>
<feature type="compositionally biased region" description="Polar residues" evidence="1">
    <location>
        <begin position="145"/>
        <end position="164"/>
    </location>
</feature>
<reference evidence="3 4" key="1">
    <citation type="submission" date="2018-01" db="EMBL/GenBank/DDBJ databases">
        <title>Harnessing the power of phylogenomics to disentangle the directionality and signatures of interkingdom host jumping in the parasitic fungal genus Tolypocladium.</title>
        <authorList>
            <person name="Quandt C.A."/>
            <person name="Patterson W."/>
            <person name="Spatafora J.W."/>
        </authorList>
    </citation>
    <scope>NUCLEOTIDE SEQUENCE [LARGE SCALE GENOMIC DNA]</scope>
    <source>
        <strain evidence="3 4">NRBC 100945</strain>
    </source>
</reference>
<accession>A0A2S4KP81</accession>
<name>A0A2S4KP81_9HYPO</name>
<feature type="region of interest" description="Disordered" evidence="1">
    <location>
        <begin position="127"/>
        <end position="168"/>
    </location>
</feature>
<dbReference type="EMBL" id="PKSG01000927">
    <property type="protein sequence ID" value="POR32005.1"/>
    <property type="molecule type" value="Genomic_DNA"/>
</dbReference>
<dbReference type="OrthoDB" id="5279542at2759"/>